<accession>A0A2S6G4N3</accession>
<dbReference type="AlphaFoldDB" id="A0A2S6G4N3"/>
<dbReference type="Pfam" id="PF07963">
    <property type="entry name" value="N_methyl"/>
    <property type="match status" value="1"/>
</dbReference>
<reference evidence="2 5" key="1">
    <citation type="submission" date="2018-02" db="EMBL/GenBank/DDBJ databases">
        <title>Deep subsurface shale carbon reservoir microbial communities from Ohio and West Virginia, USA.</title>
        <authorList>
            <person name="Wrighton K."/>
        </authorList>
    </citation>
    <scope>NUCLEOTIDE SEQUENCE [LARGE SCALE GENOMIC DNA]</scope>
    <source>
        <strain evidence="2 5">UTICA-S1B6</strain>
    </source>
</reference>
<feature type="transmembrane region" description="Helical" evidence="1">
    <location>
        <begin position="20"/>
        <end position="39"/>
    </location>
</feature>
<evidence type="ECO:0000313" key="4">
    <source>
        <dbReference type="Proteomes" id="UP000239446"/>
    </source>
</evidence>
<keyword evidence="1" id="KW-0812">Transmembrane</keyword>
<keyword evidence="5" id="KW-1185">Reference proteome</keyword>
<evidence type="ECO:0000313" key="3">
    <source>
        <dbReference type="EMBL" id="PPK53934.1"/>
    </source>
</evidence>
<dbReference type="EMBL" id="PTIU01000022">
    <property type="protein sequence ID" value="PPK53934.1"/>
    <property type="molecule type" value="Genomic_DNA"/>
</dbReference>
<evidence type="ECO:0000256" key="1">
    <source>
        <dbReference type="SAM" id="Phobius"/>
    </source>
</evidence>
<sequence length="166" mass="17173">MGFKGGIVVRDCYGFTLIELITVIILIGVLSALGIGLFARSSAFSPMLVTQQLASATLLAQQAALAGQPNASVRIEHPAGSEPVFRAQFDPDGPGSTPPFILQEFTLPTGGVSITVNGNATPQSIDFDKLGRPADRTNRDISISGDSNFQVCVSSLGAVYGGVCSG</sequence>
<dbReference type="Proteomes" id="UP000239648">
    <property type="component" value="Unassembled WGS sequence"/>
</dbReference>
<protein>
    <submittedName>
        <fullName evidence="3">MSHA pilin protein MshC</fullName>
    </submittedName>
</protein>
<dbReference type="Gene3D" id="3.30.700.10">
    <property type="entry name" value="Glycoprotein, Type 4 Pilin"/>
    <property type="match status" value="1"/>
</dbReference>
<dbReference type="Proteomes" id="UP000239446">
    <property type="component" value="Unassembled WGS sequence"/>
</dbReference>
<dbReference type="EMBL" id="PTIT01000009">
    <property type="protein sequence ID" value="PPK51812.1"/>
    <property type="molecule type" value="Genomic_DNA"/>
</dbReference>
<comment type="caution">
    <text evidence="3">The sequence shown here is derived from an EMBL/GenBank/DDBJ whole genome shotgun (WGS) entry which is preliminary data.</text>
</comment>
<keyword evidence="1" id="KW-1133">Transmembrane helix</keyword>
<evidence type="ECO:0000313" key="2">
    <source>
        <dbReference type="EMBL" id="PPK51812.1"/>
    </source>
</evidence>
<dbReference type="SUPFAM" id="SSF54523">
    <property type="entry name" value="Pili subunits"/>
    <property type="match status" value="1"/>
</dbReference>
<organism evidence="3 4">
    <name type="scientific">Marinobacter persicus</name>
    <dbReference type="NCBI Taxonomy" id="930118"/>
    <lineage>
        <taxon>Bacteria</taxon>
        <taxon>Pseudomonadati</taxon>
        <taxon>Pseudomonadota</taxon>
        <taxon>Gammaproteobacteria</taxon>
        <taxon>Pseudomonadales</taxon>
        <taxon>Marinobacteraceae</taxon>
        <taxon>Marinobacter</taxon>
    </lineage>
</organism>
<dbReference type="RefSeq" id="WP_258075575.1">
    <property type="nucleotide sequence ID" value="NZ_PTIT01000009.1"/>
</dbReference>
<keyword evidence="1" id="KW-0472">Membrane</keyword>
<gene>
    <name evidence="3" type="ORF">B0H24_102265</name>
    <name evidence="2" type="ORF">BY455_10963</name>
</gene>
<proteinExistence type="predicted"/>
<dbReference type="InterPro" id="IPR012902">
    <property type="entry name" value="N_methyl_site"/>
</dbReference>
<name>A0A2S6G4N3_9GAMM</name>
<dbReference type="InterPro" id="IPR045584">
    <property type="entry name" value="Pilin-like"/>
</dbReference>
<reference evidence="3 4" key="2">
    <citation type="submission" date="2018-02" db="EMBL/GenBank/DDBJ databases">
        <title>Subsurface microbial communities from deep shales in Ohio and West Virginia, USA.</title>
        <authorList>
            <person name="Wrighton K."/>
        </authorList>
    </citation>
    <scope>NUCLEOTIDE SEQUENCE [LARGE SCALE GENOMIC DNA]</scope>
    <source>
        <strain evidence="3 4">UTICA-S1B9</strain>
    </source>
</reference>
<evidence type="ECO:0000313" key="5">
    <source>
        <dbReference type="Proteomes" id="UP000239648"/>
    </source>
</evidence>
<dbReference type="NCBIfam" id="TIGR02532">
    <property type="entry name" value="IV_pilin_GFxxxE"/>
    <property type="match status" value="1"/>
</dbReference>